<dbReference type="Gene3D" id="3.40.980.10">
    <property type="entry name" value="MoaB/Mog-like domain"/>
    <property type="match status" value="1"/>
</dbReference>
<proteinExistence type="predicted"/>
<organism evidence="2 3">
    <name type="scientific">Brevibacterium otitidis</name>
    <dbReference type="NCBI Taxonomy" id="53364"/>
    <lineage>
        <taxon>Bacteria</taxon>
        <taxon>Bacillati</taxon>
        <taxon>Actinomycetota</taxon>
        <taxon>Actinomycetes</taxon>
        <taxon>Micrococcales</taxon>
        <taxon>Brevibacteriaceae</taxon>
        <taxon>Brevibacterium</taxon>
    </lineage>
</organism>
<sequence>MTGLFGSTFGGPLQAVESYRALVIAAGPAHPLAGRRLMAAAEAAKTMLDDYGFDVETTAAEVGDELHERLASACAAGSPIRAVAVVGRLGVGLGCELSAALSGALDAEVPGLVQAIRRAQLDAGYARAVFESPVCGWIGTTVVLSLPDDVTGVQSAIQEVGAIILEVLDELDEEAADDSADSDTEADVHDLRPKVVPLNRTPSGPPRDR</sequence>
<accession>A0ABV5X258</accession>
<dbReference type="EMBL" id="JBHMAU010000046">
    <property type="protein sequence ID" value="MFB9776047.1"/>
    <property type="molecule type" value="Genomic_DNA"/>
</dbReference>
<dbReference type="Proteomes" id="UP001589707">
    <property type="component" value="Unassembled WGS sequence"/>
</dbReference>
<feature type="region of interest" description="Disordered" evidence="1">
    <location>
        <begin position="174"/>
        <end position="209"/>
    </location>
</feature>
<protein>
    <submittedName>
        <fullName evidence="2">Uncharacterized protein</fullName>
    </submittedName>
</protein>
<name>A0ABV5X258_9MICO</name>
<reference evidence="2 3" key="1">
    <citation type="submission" date="2024-09" db="EMBL/GenBank/DDBJ databases">
        <authorList>
            <person name="Sun Q."/>
            <person name="Mori K."/>
        </authorList>
    </citation>
    <scope>NUCLEOTIDE SEQUENCE [LARGE SCALE GENOMIC DNA]</scope>
    <source>
        <strain evidence="2 3">JCM 11683</strain>
    </source>
</reference>
<evidence type="ECO:0000313" key="3">
    <source>
        <dbReference type="Proteomes" id="UP001589707"/>
    </source>
</evidence>
<feature type="compositionally biased region" description="Acidic residues" evidence="1">
    <location>
        <begin position="174"/>
        <end position="185"/>
    </location>
</feature>
<dbReference type="RefSeq" id="WP_376839685.1">
    <property type="nucleotide sequence ID" value="NZ_JBHMAU010000046.1"/>
</dbReference>
<comment type="caution">
    <text evidence="2">The sequence shown here is derived from an EMBL/GenBank/DDBJ whole genome shotgun (WGS) entry which is preliminary data.</text>
</comment>
<dbReference type="SUPFAM" id="SSF53218">
    <property type="entry name" value="Molybdenum cofactor biosynthesis proteins"/>
    <property type="match status" value="1"/>
</dbReference>
<gene>
    <name evidence="2" type="ORF">ACFFN1_06475</name>
</gene>
<evidence type="ECO:0000313" key="2">
    <source>
        <dbReference type="EMBL" id="MFB9776047.1"/>
    </source>
</evidence>
<keyword evidence="3" id="KW-1185">Reference proteome</keyword>
<dbReference type="InterPro" id="IPR036425">
    <property type="entry name" value="MoaB/Mog-like_dom_sf"/>
</dbReference>
<evidence type="ECO:0000256" key="1">
    <source>
        <dbReference type="SAM" id="MobiDB-lite"/>
    </source>
</evidence>